<sequence length="439" mass="51169">MKKIGNIHGTVFHKHFSDDAFKKSMQQKRLRNSYISTYCSAGGLFSTYIFLNQHFIKKSDRAKIIIGISDIDSDKLIDGIIFIIDRMKTTTEVYIHSACHVKMLSHDDLTILGSQNLSYGSLSYTKNLERNAGHYRLHEALVEFEDTHQECAIRLTDELLSDPAFFLKLSKDEKDKKSIERSVGRLRWDHNLQRSKEHRELAEKIKNHVKTSEALISEIKLPVLLQDTEALFTTLKNMYEKRSSSYLLELLEVLYSHDPFSAVFTNETYETLFITEALASEVDSAYFSELESFTALYEHILEAPDSLLEFSKNESLFDDIDAIIDRYRLLTPDEYINELEHDDINAEMESPDYSRDYTMLARDNDGNFHDSVFRSKRDKELGPRGKLKASNPKHLIHDLNERFEAYACEYLNEQYRQLLTHLMSAYYDLKSAYFRDEDN</sequence>
<proteinExistence type="predicted"/>
<gene>
    <name evidence="2" type="ORF">BK671_24800</name>
</gene>
<keyword evidence="1" id="KW-0812">Transmembrane</keyword>
<feature type="transmembrane region" description="Helical" evidence="1">
    <location>
        <begin position="32"/>
        <end position="51"/>
    </location>
</feature>
<keyword evidence="1" id="KW-1133">Transmembrane helix</keyword>
<evidence type="ECO:0000313" key="3">
    <source>
        <dbReference type="Proteomes" id="UP000285757"/>
    </source>
</evidence>
<organism evidence="2 3">
    <name type="scientific">Pseudomonas fluorescens</name>
    <dbReference type="NCBI Taxonomy" id="294"/>
    <lineage>
        <taxon>Bacteria</taxon>
        <taxon>Pseudomonadati</taxon>
        <taxon>Pseudomonadota</taxon>
        <taxon>Gammaproteobacteria</taxon>
        <taxon>Pseudomonadales</taxon>
        <taxon>Pseudomonadaceae</taxon>
        <taxon>Pseudomonas</taxon>
    </lineage>
</organism>
<name>A0A423L1F4_PSEFL</name>
<keyword evidence="1" id="KW-0472">Membrane</keyword>
<dbReference type="EMBL" id="MOBU01000023">
    <property type="protein sequence ID" value="RON62155.1"/>
    <property type="molecule type" value="Genomic_DNA"/>
</dbReference>
<dbReference type="RefSeq" id="WP_123535920.1">
    <property type="nucleotide sequence ID" value="NZ_MOBU01000023.1"/>
</dbReference>
<protein>
    <submittedName>
        <fullName evidence="2">Uncharacterized protein</fullName>
    </submittedName>
</protein>
<dbReference type="Proteomes" id="UP000285757">
    <property type="component" value="Unassembled WGS sequence"/>
</dbReference>
<accession>A0A423L1F4</accession>
<evidence type="ECO:0000256" key="1">
    <source>
        <dbReference type="SAM" id="Phobius"/>
    </source>
</evidence>
<comment type="caution">
    <text evidence="2">The sequence shown here is derived from an EMBL/GenBank/DDBJ whole genome shotgun (WGS) entry which is preliminary data.</text>
</comment>
<dbReference type="AlphaFoldDB" id="A0A423L1F4"/>
<reference evidence="2 3" key="1">
    <citation type="submission" date="2016-10" db="EMBL/GenBank/DDBJ databases">
        <title>Comparative genome analysis of multiple Pseudomonas spp. focuses on biocontrol and plant growth promoting traits.</title>
        <authorList>
            <person name="Tao X.-Y."/>
            <person name="Taylor C.G."/>
        </authorList>
    </citation>
    <scope>NUCLEOTIDE SEQUENCE [LARGE SCALE GENOMIC DNA]</scope>
    <source>
        <strain evidence="2 3">24D3</strain>
    </source>
</reference>
<evidence type="ECO:0000313" key="2">
    <source>
        <dbReference type="EMBL" id="RON62155.1"/>
    </source>
</evidence>